<evidence type="ECO:0000313" key="2">
    <source>
        <dbReference type="EMBL" id="EOD64857.1"/>
    </source>
</evidence>
<feature type="region of interest" description="Disordered" evidence="1">
    <location>
        <begin position="1"/>
        <end position="41"/>
    </location>
</feature>
<feature type="non-terminal residue" evidence="2">
    <location>
        <position position="41"/>
    </location>
</feature>
<dbReference type="Proteomes" id="UP000014139">
    <property type="component" value="Unassembled WGS sequence"/>
</dbReference>
<keyword evidence="3" id="KW-1185">Reference proteome</keyword>
<sequence>MASTGLGMALRHWREHVSPQSVGLPAGGRRRAPGLRREELA</sequence>
<protein>
    <submittedName>
        <fullName evidence="2">XRE family transcriptional regulator</fullName>
    </submittedName>
</protein>
<dbReference type="EMBL" id="AOUO01000468">
    <property type="protein sequence ID" value="EOD64857.1"/>
    <property type="molecule type" value="Genomic_DNA"/>
</dbReference>
<gene>
    <name evidence="2" type="ORF">H480_29611</name>
</gene>
<proteinExistence type="predicted"/>
<dbReference type="AlphaFoldDB" id="R1G002"/>
<evidence type="ECO:0000313" key="3">
    <source>
        <dbReference type="Proteomes" id="UP000014139"/>
    </source>
</evidence>
<dbReference type="eggNOG" id="COG1396">
    <property type="taxonomic scope" value="Bacteria"/>
</dbReference>
<dbReference type="PANTHER" id="PTHR35010:SF2">
    <property type="entry name" value="BLL4672 PROTEIN"/>
    <property type="match status" value="1"/>
</dbReference>
<comment type="caution">
    <text evidence="2">The sequence shown here is derived from an EMBL/GenBank/DDBJ whole genome shotgun (WGS) entry which is preliminary data.</text>
</comment>
<dbReference type="PANTHER" id="PTHR35010">
    <property type="entry name" value="BLL4672 PROTEIN-RELATED"/>
    <property type="match status" value="1"/>
</dbReference>
<name>R1G002_9PSEU</name>
<accession>R1G002</accession>
<reference evidence="2 3" key="1">
    <citation type="submission" date="2013-02" db="EMBL/GenBank/DDBJ databases">
        <title>Draft genome sequence of Amycolatopsis vancoresmycina strain DSM 44592T.</title>
        <authorList>
            <person name="Kumar S."/>
            <person name="Kaur N."/>
            <person name="Kaur C."/>
            <person name="Raghava G.P.S."/>
            <person name="Mayilraj S."/>
        </authorList>
    </citation>
    <scope>NUCLEOTIDE SEQUENCE [LARGE SCALE GENOMIC DNA]</scope>
    <source>
        <strain evidence="2 3">DSM 44592</strain>
    </source>
</reference>
<evidence type="ECO:0000256" key="1">
    <source>
        <dbReference type="SAM" id="MobiDB-lite"/>
    </source>
</evidence>
<organism evidence="2 3">
    <name type="scientific">Amycolatopsis vancoresmycina DSM 44592</name>
    <dbReference type="NCBI Taxonomy" id="1292037"/>
    <lineage>
        <taxon>Bacteria</taxon>
        <taxon>Bacillati</taxon>
        <taxon>Actinomycetota</taxon>
        <taxon>Actinomycetes</taxon>
        <taxon>Pseudonocardiales</taxon>
        <taxon>Pseudonocardiaceae</taxon>
        <taxon>Amycolatopsis</taxon>
    </lineage>
</organism>